<keyword evidence="1" id="KW-1133">Transmembrane helix</keyword>
<feature type="transmembrane region" description="Helical" evidence="1">
    <location>
        <begin position="38"/>
        <end position="58"/>
    </location>
</feature>
<evidence type="ECO:0000313" key="2">
    <source>
        <dbReference type="EMBL" id="OGF74195.1"/>
    </source>
</evidence>
<organism evidence="2 3">
    <name type="scientific">Candidatus Giovannonibacteria bacterium RIFCSPHIGHO2_02_FULL_46_20</name>
    <dbReference type="NCBI Taxonomy" id="1798338"/>
    <lineage>
        <taxon>Bacteria</taxon>
        <taxon>Candidatus Giovannoniibacteriota</taxon>
    </lineage>
</organism>
<dbReference type="Proteomes" id="UP000178406">
    <property type="component" value="Unassembled WGS sequence"/>
</dbReference>
<evidence type="ECO:0000313" key="3">
    <source>
        <dbReference type="Proteomes" id="UP000178406"/>
    </source>
</evidence>
<keyword evidence="1" id="KW-0472">Membrane</keyword>
<keyword evidence="1" id="KW-0812">Transmembrane</keyword>
<comment type="caution">
    <text evidence="2">The sequence shown here is derived from an EMBL/GenBank/DDBJ whole genome shotgun (WGS) entry which is preliminary data.</text>
</comment>
<sequence>MTLFLILLIGSAGGIAWLYLRHRADLNDASLTIDRSTSYPALFIYFMNGAAEGIVILWRTYVWGHILRFTEKRLRWIRIVILKIERLLFRATHRLRNAVQKHENDVKQ</sequence>
<evidence type="ECO:0000256" key="1">
    <source>
        <dbReference type="SAM" id="Phobius"/>
    </source>
</evidence>
<dbReference type="EMBL" id="MFHQ01000028">
    <property type="protein sequence ID" value="OGF74195.1"/>
    <property type="molecule type" value="Genomic_DNA"/>
</dbReference>
<proteinExistence type="predicted"/>
<protein>
    <submittedName>
        <fullName evidence="2">Uncharacterized protein</fullName>
    </submittedName>
</protein>
<gene>
    <name evidence="2" type="ORF">A3J56_02735</name>
</gene>
<reference evidence="2 3" key="1">
    <citation type="journal article" date="2016" name="Nat. Commun.">
        <title>Thousands of microbial genomes shed light on interconnected biogeochemical processes in an aquifer system.</title>
        <authorList>
            <person name="Anantharaman K."/>
            <person name="Brown C.T."/>
            <person name="Hug L.A."/>
            <person name="Sharon I."/>
            <person name="Castelle C.J."/>
            <person name="Probst A.J."/>
            <person name="Thomas B.C."/>
            <person name="Singh A."/>
            <person name="Wilkins M.J."/>
            <person name="Karaoz U."/>
            <person name="Brodie E.L."/>
            <person name="Williams K.H."/>
            <person name="Hubbard S.S."/>
            <person name="Banfield J.F."/>
        </authorList>
    </citation>
    <scope>NUCLEOTIDE SEQUENCE [LARGE SCALE GENOMIC DNA]</scope>
</reference>
<dbReference type="STRING" id="1798338.A3J56_02735"/>
<dbReference type="AlphaFoldDB" id="A0A1F5WEZ1"/>
<accession>A0A1F5WEZ1</accession>
<name>A0A1F5WEZ1_9BACT</name>